<keyword evidence="3" id="KW-1185">Reference proteome</keyword>
<dbReference type="EMBL" id="QQBG01000010">
    <property type="protein sequence ID" value="RDB31646.1"/>
    <property type="molecule type" value="Genomic_DNA"/>
</dbReference>
<feature type="domain" description="Solute-binding protein family 5" evidence="1">
    <location>
        <begin position="90"/>
        <end position="451"/>
    </location>
</feature>
<dbReference type="OrthoDB" id="17118at2"/>
<evidence type="ECO:0000313" key="3">
    <source>
        <dbReference type="Proteomes" id="UP000253816"/>
    </source>
</evidence>
<dbReference type="GO" id="GO:0030288">
    <property type="term" value="C:outer membrane-bounded periplasmic space"/>
    <property type="evidence" value="ECO:0007669"/>
    <property type="project" value="UniProtKB-ARBA"/>
</dbReference>
<dbReference type="Pfam" id="PF00496">
    <property type="entry name" value="SBP_bac_5"/>
    <property type="match status" value="1"/>
</dbReference>
<comment type="caution">
    <text evidence="2">The sequence shown here is derived from an EMBL/GenBank/DDBJ whole genome shotgun (WGS) entry which is preliminary data.</text>
</comment>
<dbReference type="InterPro" id="IPR039424">
    <property type="entry name" value="SBP_5"/>
</dbReference>
<dbReference type="GO" id="GO:0043190">
    <property type="term" value="C:ATP-binding cassette (ABC) transporter complex"/>
    <property type="evidence" value="ECO:0007669"/>
    <property type="project" value="InterPro"/>
</dbReference>
<evidence type="ECO:0000313" key="2">
    <source>
        <dbReference type="EMBL" id="RDB31646.1"/>
    </source>
</evidence>
<dbReference type="Gene3D" id="3.90.76.10">
    <property type="entry name" value="Dipeptide-binding Protein, Domain 1"/>
    <property type="match status" value="1"/>
</dbReference>
<protein>
    <submittedName>
        <fullName evidence="2">Oligopeptide ABC transporter, periplasmic oligopeptide-binding protein OppA</fullName>
    </submittedName>
</protein>
<sequence>MGTNKQGSLERMKSFKFFALAGTICCAALGTLLFMTHSRKCVRMPKTQLVLNIGEKPQEYNPHLIRDLHSGLVSIHLYEGLFRMGENGNLLPGLAKQVAFSKDGLHCRIKLRRSFWSDGTPLTAHDIVRSWRSVISPSGKRSPFASHFYFFRGVDEIDPLHPDWSKVALYAQSEDTLCFSLKHPVPHFLRLLALPVFYPVHPDGQADATITNGPFRLKKSQMGQYLLWEKNPFYWDSSSVSFQEVKCLFVKHDRVQMTLFERGDLDFIGICLLPFPQDSAETRATFQERAMASIDFIVTNTVSKLFRSQKIRQALSLALDRNYLAQSSYQHLIPAYRYLPPVLSYGTTVASLKESPSLAQQFLQRGLEEVGCTCDDFAQVRLLCHPSQASLVKAIQGQWLKNLGIRVKAKLVSFNSFCSLLENGDFDFAVSSLVSSYADPYALLEIFRDPVGLNNFSRWSPPVFRHLLNEGLALKKKERLCQIQKLEKIILSHLPVIPLFFGNRTYAMQEGLHGVLVNELFSIDFSRASWKGS</sequence>
<dbReference type="PIRSF" id="PIRSF002741">
    <property type="entry name" value="MppA"/>
    <property type="match status" value="1"/>
</dbReference>
<dbReference type="SUPFAM" id="SSF53850">
    <property type="entry name" value="Periplasmic binding protein-like II"/>
    <property type="match status" value="1"/>
</dbReference>
<dbReference type="Gene3D" id="3.40.190.10">
    <property type="entry name" value="Periplasmic binding protein-like II"/>
    <property type="match status" value="1"/>
</dbReference>
<proteinExistence type="predicted"/>
<organism evidence="2 3">
    <name type="scientific">Candidatus Similichlamydia laticola</name>
    <dbReference type="NCBI Taxonomy" id="2170265"/>
    <lineage>
        <taxon>Bacteria</taxon>
        <taxon>Pseudomonadati</taxon>
        <taxon>Chlamydiota</taxon>
        <taxon>Chlamydiia</taxon>
        <taxon>Parachlamydiales</taxon>
        <taxon>Candidatus Parilichlamydiaceae</taxon>
        <taxon>Candidatus Similichlamydia</taxon>
    </lineage>
</organism>
<reference evidence="2 3" key="1">
    <citation type="submission" date="2018-07" db="EMBL/GenBank/DDBJ databases">
        <title>Comparative genomics of the Candidatus Parilichlamydiaceae reveals evidence of convergent evolution and genome reduction in the phylum Chlamydiae.</title>
        <authorList>
            <person name="Taylor-Brown A."/>
            <person name="Polkinghorne A."/>
        </authorList>
    </citation>
    <scope>NUCLEOTIDE SEQUENCE [LARGE SCALE GENOMIC DNA]</scope>
    <source>
        <strain evidence="2 3">Hat2</strain>
    </source>
</reference>
<gene>
    <name evidence="2" type="ORF">HAT2_00257</name>
</gene>
<evidence type="ECO:0000259" key="1">
    <source>
        <dbReference type="Pfam" id="PF00496"/>
    </source>
</evidence>
<dbReference type="InterPro" id="IPR030678">
    <property type="entry name" value="Peptide/Ni-bd"/>
</dbReference>
<dbReference type="GO" id="GO:0015833">
    <property type="term" value="P:peptide transport"/>
    <property type="evidence" value="ECO:0007669"/>
    <property type="project" value="TreeGrafter"/>
</dbReference>
<dbReference type="GO" id="GO:1904680">
    <property type="term" value="F:peptide transmembrane transporter activity"/>
    <property type="evidence" value="ECO:0007669"/>
    <property type="project" value="TreeGrafter"/>
</dbReference>
<accession>A0A369KKW0</accession>
<name>A0A369KKW0_9BACT</name>
<dbReference type="PANTHER" id="PTHR30290">
    <property type="entry name" value="PERIPLASMIC BINDING COMPONENT OF ABC TRANSPORTER"/>
    <property type="match status" value="1"/>
</dbReference>
<dbReference type="InterPro" id="IPR000914">
    <property type="entry name" value="SBP_5_dom"/>
</dbReference>
<dbReference type="PANTHER" id="PTHR30290:SF83">
    <property type="entry name" value="ABC TRANSPORTER SUBSTRATE-BINDING PROTEIN"/>
    <property type="match status" value="1"/>
</dbReference>
<dbReference type="AlphaFoldDB" id="A0A369KKW0"/>
<dbReference type="Proteomes" id="UP000253816">
    <property type="component" value="Unassembled WGS sequence"/>
</dbReference>
<dbReference type="CDD" id="cd08504">
    <property type="entry name" value="PBP2_OppA"/>
    <property type="match status" value="1"/>
</dbReference>
<dbReference type="Gene3D" id="3.10.105.10">
    <property type="entry name" value="Dipeptide-binding Protein, Domain 3"/>
    <property type="match status" value="1"/>
</dbReference>